<dbReference type="InterPro" id="IPR007627">
    <property type="entry name" value="RNA_pol_sigma70_r2"/>
</dbReference>
<dbReference type="AlphaFoldDB" id="A6WAQ4"/>
<dbReference type="Proteomes" id="UP000001116">
    <property type="component" value="Chromosome"/>
</dbReference>
<feature type="domain" description="RNA polymerase sigma-70 region 2" evidence="7">
    <location>
        <begin position="37"/>
        <end position="107"/>
    </location>
</feature>
<comment type="similarity">
    <text evidence="1">Belongs to the sigma-70 factor family. ECF subfamily.</text>
</comment>
<dbReference type="EMBL" id="CP000750">
    <property type="protein sequence ID" value="ABS03893.1"/>
    <property type="molecule type" value="Genomic_DNA"/>
</dbReference>
<dbReference type="Pfam" id="PF04542">
    <property type="entry name" value="Sigma70_r2"/>
    <property type="match status" value="1"/>
</dbReference>
<evidence type="ECO:0000256" key="4">
    <source>
        <dbReference type="ARBA" id="ARBA00023125"/>
    </source>
</evidence>
<accession>A6WAQ4</accession>
<evidence type="ECO:0000256" key="2">
    <source>
        <dbReference type="ARBA" id="ARBA00023015"/>
    </source>
</evidence>
<evidence type="ECO:0000259" key="8">
    <source>
        <dbReference type="Pfam" id="PF08281"/>
    </source>
</evidence>
<evidence type="ECO:0000256" key="6">
    <source>
        <dbReference type="SAM" id="MobiDB-lite"/>
    </source>
</evidence>
<gene>
    <name evidence="9" type="ordered locus">Krad_2413</name>
</gene>
<evidence type="ECO:0000259" key="7">
    <source>
        <dbReference type="Pfam" id="PF04542"/>
    </source>
</evidence>
<evidence type="ECO:0000256" key="1">
    <source>
        <dbReference type="ARBA" id="ARBA00010641"/>
    </source>
</evidence>
<dbReference type="InterPro" id="IPR013324">
    <property type="entry name" value="RNA_pol_sigma_r3/r4-like"/>
</dbReference>
<keyword evidence="5" id="KW-0804">Transcription</keyword>
<protein>
    <submittedName>
        <fullName evidence="9">RNA polymerase, sigma-24 subunit, ECF subfamily</fullName>
    </submittedName>
</protein>
<dbReference type="eggNOG" id="COG1595">
    <property type="taxonomic scope" value="Bacteria"/>
</dbReference>
<evidence type="ECO:0000313" key="10">
    <source>
        <dbReference type="Proteomes" id="UP000001116"/>
    </source>
</evidence>
<dbReference type="Pfam" id="PF08281">
    <property type="entry name" value="Sigma70_r4_2"/>
    <property type="match status" value="1"/>
</dbReference>
<dbReference type="GO" id="GO:0003677">
    <property type="term" value="F:DNA binding"/>
    <property type="evidence" value="ECO:0007669"/>
    <property type="project" value="UniProtKB-KW"/>
</dbReference>
<organism evidence="9 10">
    <name type="scientific">Kineococcus radiotolerans (strain ATCC BAA-149 / DSM 14245 / SRS30216)</name>
    <dbReference type="NCBI Taxonomy" id="266940"/>
    <lineage>
        <taxon>Bacteria</taxon>
        <taxon>Bacillati</taxon>
        <taxon>Actinomycetota</taxon>
        <taxon>Actinomycetes</taxon>
        <taxon>Kineosporiales</taxon>
        <taxon>Kineosporiaceae</taxon>
        <taxon>Kineococcus</taxon>
    </lineage>
</organism>
<sequence length="216" mass="24167">MSGAGAGREEQRHTRLRAGHGGSMSPPPTREDRFRALYAELRPQLLRFVHRRHAATGTAAAEDVVADAFLVMWRRLEQAPTGLEDVRAWAYGITRNVLLNQARGQRRHLALSVRLAEHHDRDEKFRSEASSEADGVVNRVDLTRAWQRLSAVHQEALSLVVFDGLDSSRAASVLGISAVAFRLRLSRARRALRLHLDHPPLTSRRPSADPAFRSIP</sequence>
<dbReference type="Gene3D" id="1.10.1740.10">
    <property type="match status" value="1"/>
</dbReference>
<feature type="domain" description="RNA polymerase sigma factor 70 region 4 type 2" evidence="8">
    <location>
        <begin position="141"/>
        <end position="192"/>
    </location>
</feature>
<dbReference type="InterPro" id="IPR013325">
    <property type="entry name" value="RNA_pol_sigma_r2"/>
</dbReference>
<keyword evidence="4" id="KW-0238">DNA-binding</keyword>
<dbReference type="InterPro" id="IPR036388">
    <property type="entry name" value="WH-like_DNA-bd_sf"/>
</dbReference>
<evidence type="ECO:0000313" key="9">
    <source>
        <dbReference type="EMBL" id="ABS03893.1"/>
    </source>
</evidence>
<proteinExistence type="inferred from homology"/>
<dbReference type="SUPFAM" id="SSF88946">
    <property type="entry name" value="Sigma2 domain of RNA polymerase sigma factors"/>
    <property type="match status" value="1"/>
</dbReference>
<dbReference type="SUPFAM" id="SSF88659">
    <property type="entry name" value="Sigma3 and sigma4 domains of RNA polymerase sigma factors"/>
    <property type="match status" value="1"/>
</dbReference>
<dbReference type="PANTHER" id="PTHR43133:SF8">
    <property type="entry name" value="RNA POLYMERASE SIGMA FACTOR HI_1459-RELATED"/>
    <property type="match status" value="1"/>
</dbReference>
<dbReference type="NCBIfam" id="TIGR02937">
    <property type="entry name" value="sigma70-ECF"/>
    <property type="match status" value="1"/>
</dbReference>
<evidence type="ECO:0000256" key="3">
    <source>
        <dbReference type="ARBA" id="ARBA00023082"/>
    </source>
</evidence>
<dbReference type="InterPro" id="IPR013249">
    <property type="entry name" value="RNA_pol_sigma70_r4_t2"/>
</dbReference>
<reference evidence="10" key="1">
    <citation type="journal article" date="2008" name="PLoS ONE">
        <title>Survival in nuclear waste, extreme resistance, and potential applications gleaned from the genome sequence of Kineococcus radiotolerans SRS30216.</title>
        <authorList>
            <person name="Bagwell C.E."/>
            <person name="Bhat S."/>
            <person name="Hawkins G.M."/>
            <person name="Smith B.W."/>
            <person name="Biswas T."/>
            <person name="Hoover T.R."/>
            <person name="Saunders E."/>
            <person name="Han C.S."/>
            <person name="Tsodikov O.V."/>
            <person name="Shimkets L.J."/>
        </authorList>
    </citation>
    <scope>NUCLEOTIDE SEQUENCE [LARGE SCALE GENOMIC DNA]</scope>
    <source>
        <strain evidence="10">ATCC BAA-149 / DSM 14245 / SRS30216</strain>
    </source>
</reference>
<keyword evidence="2" id="KW-0805">Transcription regulation</keyword>
<dbReference type="HOGENOM" id="CLU_047691_9_2_11"/>
<dbReference type="GO" id="GO:0016987">
    <property type="term" value="F:sigma factor activity"/>
    <property type="evidence" value="ECO:0007669"/>
    <property type="project" value="UniProtKB-KW"/>
</dbReference>
<keyword evidence="3" id="KW-0731">Sigma factor</keyword>
<dbReference type="PANTHER" id="PTHR43133">
    <property type="entry name" value="RNA POLYMERASE ECF-TYPE SIGMA FACTO"/>
    <property type="match status" value="1"/>
</dbReference>
<dbReference type="InterPro" id="IPR039425">
    <property type="entry name" value="RNA_pol_sigma-70-like"/>
</dbReference>
<dbReference type="KEGG" id="kra:Krad_2413"/>
<dbReference type="Gene3D" id="1.10.10.10">
    <property type="entry name" value="Winged helix-like DNA-binding domain superfamily/Winged helix DNA-binding domain"/>
    <property type="match status" value="1"/>
</dbReference>
<keyword evidence="10" id="KW-1185">Reference proteome</keyword>
<dbReference type="STRING" id="266940.Krad_2413"/>
<feature type="region of interest" description="Disordered" evidence="6">
    <location>
        <begin position="1"/>
        <end position="30"/>
    </location>
</feature>
<evidence type="ECO:0000256" key="5">
    <source>
        <dbReference type="ARBA" id="ARBA00023163"/>
    </source>
</evidence>
<name>A6WAQ4_KINRD</name>
<dbReference type="GO" id="GO:0006352">
    <property type="term" value="P:DNA-templated transcription initiation"/>
    <property type="evidence" value="ECO:0007669"/>
    <property type="project" value="InterPro"/>
</dbReference>
<dbReference type="InterPro" id="IPR014284">
    <property type="entry name" value="RNA_pol_sigma-70_dom"/>
</dbReference>